<feature type="domain" description="Dienelactone hydrolase" evidence="1">
    <location>
        <begin position="283"/>
        <end position="395"/>
    </location>
</feature>
<dbReference type="Proteomes" id="UP000753961">
    <property type="component" value="Unassembled WGS sequence"/>
</dbReference>
<keyword evidence="3" id="KW-1185">Reference proteome</keyword>
<dbReference type="GO" id="GO:0016787">
    <property type="term" value="F:hydrolase activity"/>
    <property type="evidence" value="ECO:0007669"/>
    <property type="project" value="UniProtKB-KW"/>
</dbReference>
<dbReference type="Pfam" id="PF01738">
    <property type="entry name" value="DLH"/>
    <property type="match status" value="1"/>
</dbReference>
<dbReference type="InterPro" id="IPR008969">
    <property type="entry name" value="CarboxyPept-like_regulatory"/>
</dbReference>
<dbReference type="Gene3D" id="3.40.50.1820">
    <property type="entry name" value="alpha/beta hydrolase"/>
    <property type="match status" value="2"/>
</dbReference>
<keyword evidence="2" id="KW-0378">Hydrolase</keyword>
<dbReference type="InterPro" id="IPR029058">
    <property type="entry name" value="AB_hydrolase_fold"/>
</dbReference>
<dbReference type="InterPro" id="IPR050261">
    <property type="entry name" value="FrsA_esterase"/>
</dbReference>
<gene>
    <name evidence="2" type="ORF">KUV50_14715</name>
</gene>
<protein>
    <submittedName>
        <fullName evidence="2">Dienelactone hydrolase family protein</fullName>
    </submittedName>
</protein>
<evidence type="ECO:0000313" key="3">
    <source>
        <dbReference type="Proteomes" id="UP000753961"/>
    </source>
</evidence>
<comment type="caution">
    <text evidence="2">The sequence shown here is derived from an EMBL/GenBank/DDBJ whole genome shotgun (WGS) entry which is preliminary data.</text>
</comment>
<accession>A0A953LA05</accession>
<dbReference type="RefSeq" id="WP_222580938.1">
    <property type="nucleotide sequence ID" value="NZ_JAHVHU010000014.1"/>
</dbReference>
<reference evidence="2" key="1">
    <citation type="submission" date="2021-06" db="EMBL/GenBank/DDBJ databases">
        <title>44 bacteria genomes isolated from Dapeng, Shenzhen.</title>
        <authorList>
            <person name="Zheng W."/>
            <person name="Yu S."/>
            <person name="Huang Y."/>
        </authorList>
    </citation>
    <scope>NUCLEOTIDE SEQUENCE</scope>
    <source>
        <strain evidence="2">DP5N28-2</strain>
    </source>
</reference>
<dbReference type="SUPFAM" id="SSF49464">
    <property type="entry name" value="Carboxypeptidase regulatory domain-like"/>
    <property type="match status" value="1"/>
</dbReference>
<name>A0A953LA05_9BACT</name>
<sequence>MSYVNFASYLMLLVLLTGCTEPSYKLVGVVQNGLTGEPIQGVNVSIQGASRSEITNRDGCFSLTVPKQAMLGTTSGKNGNTSYPYEEAAASRILLDVVKSEFQSQEYQVFSNHKKITILLMPAPNSVESKGYLGIKMPQTDLLEHEVQWENIIDGVRMFYEKRIEKLKPRRRRHWDRDTSSTEAYEKSVAPNRDRFRSLLGAIDKREHMSLDRGRLVAETKDYTVYEVRWPVLKEVAPGPPRQDWPDLDVPTKIYGEGLLLEPKGAVKGYTIAIPDADQEPEDLVGLNDRVDSESQFARRFVENGFAVVVPVIADRTHRWSRNTNRPSRTWIYSQAHELGRTIAGYEVQKMEALVDWFDLQDGPGSGVIGIAGYGEGGLLALYTAALDTRIKSTMVSGYFAPREKIWKEPIYRNIWGLLREFGDAELASLIAPRSLVVEYSKVPEYSGPPTEGKQIEPPGKLWTPFLVEVESEFDRINALVGAGFGDRYLVKGEGEQPIPFGSSEAVYVFLKKLGLDQPTELKDNLPQDLRNEFDPGRRMGRMVEQLTGHTQLLLRNSEYIRSEFVQGFNDQNEARQFFKRELIGWLDDDLIPANVRTKLFDVQEKYTCYEVLMDVLPDVQLWGIITIPRDIPVGEKRPVVVLQHGRGGDPTTALSDRSGYYEIGRKLAARGFIVFTPFGNWTGETRFRWIDRVAKTTKATLWSTLGRQHEQLINWLSTLPVVDPHRIGFYGKSIGGQAASLIVSMLPEYALSINCAYFNESARKESSIYYPTSFVYHVDSEMPMWNRGHTMEYAEMANLLIFPRPFMVEHGLKDNIAPPEWVKYEYEKVRSHYEEMGKPTLTTIDLHDGGHIINEEVSIPFLEHHLKR</sequence>
<proteinExistence type="predicted"/>
<dbReference type="EMBL" id="JAHVHU010000014">
    <property type="protein sequence ID" value="MBY5959400.1"/>
    <property type="molecule type" value="Genomic_DNA"/>
</dbReference>
<dbReference type="InterPro" id="IPR002925">
    <property type="entry name" value="Dienelactn_hydro"/>
</dbReference>
<dbReference type="PANTHER" id="PTHR22946">
    <property type="entry name" value="DIENELACTONE HYDROLASE DOMAIN-CONTAINING PROTEIN-RELATED"/>
    <property type="match status" value="1"/>
</dbReference>
<dbReference type="AlphaFoldDB" id="A0A953LA05"/>
<evidence type="ECO:0000259" key="1">
    <source>
        <dbReference type="Pfam" id="PF01738"/>
    </source>
</evidence>
<dbReference type="PANTHER" id="PTHR22946:SF8">
    <property type="entry name" value="ACETYL XYLAN ESTERASE DOMAIN-CONTAINING PROTEIN"/>
    <property type="match status" value="1"/>
</dbReference>
<evidence type="ECO:0000313" key="2">
    <source>
        <dbReference type="EMBL" id="MBY5959400.1"/>
    </source>
</evidence>
<organism evidence="2 3">
    <name type="scientific">Membranihabitans marinus</name>
    <dbReference type="NCBI Taxonomy" id="1227546"/>
    <lineage>
        <taxon>Bacteria</taxon>
        <taxon>Pseudomonadati</taxon>
        <taxon>Bacteroidota</taxon>
        <taxon>Saprospiria</taxon>
        <taxon>Saprospirales</taxon>
        <taxon>Saprospiraceae</taxon>
        <taxon>Membranihabitans</taxon>
    </lineage>
</organism>
<dbReference type="SUPFAM" id="SSF53474">
    <property type="entry name" value="alpha/beta-Hydrolases"/>
    <property type="match status" value="2"/>
</dbReference>